<organism evidence="15 16">
    <name type="scientific">Phaeodactylum tricornutum (strain CCAP 1055/1)</name>
    <dbReference type="NCBI Taxonomy" id="556484"/>
    <lineage>
        <taxon>Eukaryota</taxon>
        <taxon>Sar</taxon>
        <taxon>Stramenopiles</taxon>
        <taxon>Ochrophyta</taxon>
        <taxon>Bacillariophyta</taxon>
        <taxon>Bacillariophyceae</taxon>
        <taxon>Bacillariophycidae</taxon>
        <taxon>Naviculales</taxon>
        <taxon>Phaeodactylaceae</taxon>
        <taxon>Phaeodactylum</taxon>
    </lineage>
</organism>
<evidence type="ECO:0000256" key="10">
    <source>
        <dbReference type="ARBA" id="ARBA00023306"/>
    </source>
</evidence>
<evidence type="ECO:0000256" key="4">
    <source>
        <dbReference type="ARBA" id="ARBA00022741"/>
    </source>
</evidence>
<dbReference type="EMBL" id="CM000624">
    <property type="protein sequence ID" value="EEC44274.1"/>
    <property type="molecule type" value="Genomic_DNA"/>
</dbReference>
<dbReference type="FunCoup" id="B7GAL2">
    <property type="interactions" value="354"/>
</dbReference>
<evidence type="ECO:0000256" key="7">
    <source>
        <dbReference type="ARBA" id="ARBA00023054"/>
    </source>
</evidence>
<dbReference type="eggNOG" id="KOG0933">
    <property type="taxonomic scope" value="Eukaryota"/>
</dbReference>
<dbReference type="HOGENOM" id="CLU_001042_9_0_1"/>
<feature type="coiled-coil region" evidence="12">
    <location>
        <begin position="820"/>
        <end position="896"/>
    </location>
</feature>
<comment type="similarity">
    <text evidence="2">Belongs to the SMC family. SMC2 subfamily.</text>
</comment>
<dbReference type="GO" id="GO:0016887">
    <property type="term" value="F:ATP hydrolysis activity"/>
    <property type="evidence" value="ECO:0007669"/>
    <property type="project" value="InterPro"/>
</dbReference>
<gene>
    <name evidence="15" type="primary">SMC2</name>
    <name evidence="15" type="ORF">PHATRDRAFT_30352</name>
</gene>
<dbReference type="OrthoDB" id="10255539at2759"/>
<dbReference type="Pfam" id="PF02463">
    <property type="entry name" value="SMC_N"/>
    <property type="match status" value="1"/>
</dbReference>
<evidence type="ECO:0000256" key="1">
    <source>
        <dbReference type="ARBA" id="ARBA00004123"/>
    </source>
</evidence>
<dbReference type="FunFam" id="3.40.50.300:FF:000278">
    <property type="entry name" value="Structural maintenance of chromosomes 2"/>
    <property type="match status" value="1"/>
</dbReference>
<keyword evidence="3" id="KW-0132">Cell division</keyword>
<sequence length="1213" mass="134502">MFIQEIVIDGFKSYARRTVVEGFDPHFNAITGLNGSGKSNILDAICFVLGITNLSQVRAGNLSELVYKQGQAGVNKATVTIIFNNEDESSSPVGYEQCPQVTVTRQVLIGGKSKYLINGRNAPANQVQNLFHSVQLNVNNPHFLIMQGRITKVLNMKPHEILGMVEEAAGTRMYETKRVGALKTIEKKQLKLDELNAVLAEEITPTLERLRGEKQSYLKWSKNNADMERIERFVIANEFMQAQKALDNNTEGSAEMEEQVAILDDKTSQIRELIVAKEREIEERSSSLKGEFENSHNEAKVLEEQRSKDLVKITSSWKNAKTNVTKAESDLDAARSLVTETKQAVVAKESDIATESQSIEHKILAAKEAEERLARLTLDYQNMSAGISSTEGDEGRTLPEQISKAHSDSKSAEAKVQQASMKMKHLSKELKLVEKDLQKEGKTAEKMAQKRAVAAHKVEDCRGKLKDMGFSPEEFNALDQEKTDLEITVSELSERVDTLSAQLEGRLRFKYSDPVRGFDRSKVKGLVAKLIEVKDHKNATALEVVAGGKLYQVVVDEAITGKALLDRGKLERRVTIIPLDKIKPRNVSHTASELANDISQSLDSRASPAIELVGFDEEVRSAVEYVFGSTIVVDGMKAANAICDATKTRTVTLEGDVYDPSGTISGGSNNQLGTTLVKLTELTQVTSKLDEKRSLLASISMKVKSMATHASSYDKLSATLELAEAELSNIDKHLSQTSFGMLVEQRDSMAAELEAAQNESIEMEEEKEKKWTLFVNLQAQEAELTERREQRLAEIDQAVKDAKADTVEKGRIARQADSKSQTFSLELDSLQAEVAAAEEAVSVAEQLLDEATGDESKVQMKVGEVRALYEEAKKELDELDGRLNLYSAKLVELKRAKSYLVKEAEVATLEAKKLSVTITRIHKERSGAEKLVATLMKKYAWIDSEKSAFGVPGGDYDFEETNPRHVGQQLQSLKAEQESLSKKINKKVMGMIEKAEGEYTELLRKRKVVENDKKKIQAVIEELDVKKKSELERTWVKVNRDFGSIFSTLLPGAFAKLEPPDGMKAWEGLEVKVAFGDVWKDSLSELSGGQRSLLALSLILSLLLFKPAPMYILDEVDAALDLSHTQNIGNMLKTHFSQSQFVVVSLKEGMFNNANVIFRTKFVDGISTVTRTIGIGSSRNRALAESDNADSTNTSEKGRTEQSRRIGKENTVV</sequence>
<evidence type="ECO:0000256" key="2">
    <source>
        <dbReference type="ARBA" id="ARBA00005231"/>
    </source>
</evidence>
<dbReference type="SUPFAM" id="SSF75553">
    <property type="entry name" value="Smc hinge domain"/>
    <property type="match status" value="1"/>
</dbReference>
<dbReference type="Gene3D" id="3.40.50.300">
    <property type="entry name" value="P-loop containing nucleotide triphosphate hydrolases"/>
    <property type="match status" value="2"/>
</dbReference>
<dbReference type="AlphaFoldDB" id="B7GAL2"/>
<dbReference type="GeneID" id="7195804"/>
<evidence type="ECO:0000256" key="8">
    <source>
        <dbReference type="ARBA" id="ARBA00023067"/>
    </source>
</evidence>
<feature type="compositionally biased region" description="Basic and acidic residues" evidence="13">
    <location>
        <begin position="1196"/>
        <end position="1213"/>
    </location>
</feature>
<feature type="coiled-coil region" evidence="12">
    <location>
        <begin position="359"/>
        <end position="436"/>
    </location>
</feature>
<keyword evidence="5" id="KW-0498">Mitosis</keyword>
<dbReference type="GO" id="GO:0030261">
    <property type="term" value="P:chromosome condensation"/>
    <property type="evidence" value="ECO:0007669"/>
    <property type="project" value="UniProtKB-KW"/>
</dbReference>
<keyword evidence="6" id="KW-0067">ATP-binding</keyword>
<keyword evidence="16" id="KW-1185">Reference proteome</keyword>
<feature type="coiled-coil region" evidence="12">
    <location>
        <begin position="475"/>
        <end position="502"/>
    </location>
</feature>
<feature type="coiled-coil region" evidence="12">
    <location>
        <begin position="713"/>
        <end position="769"/>
    </location>
</feature>
<dbReference type="GO" id="GO:0000280">
    <property type="term" value="P:nuclear division"/>
    <property type="evidence" value="ECO:0007669"/>
    <property type="project" value="UniProtKB-ARBA"/>
</dbReference>
<dbReference type="Proteomes" id="UP000000759">
    <property type="component" value="Chromosome 22"/>
</dbReference>
<dbReference type="Gene3D" id="3.30.70.1620">
    <property type="match status" value="1"/>
</dbReference>
<keyword evidence="10" id="KW-0131">Cell cycle</keyword>
<feature type="domain" description="SMC hinge" evidence="14">
    <location>
        <begin position="521"/>
        <end position="643"/>
    </location>
</feature>
<comment type="subcellular location">
    <subcellularLocation>
        <location evidence="1 11">Nucleus</location>
    </subcellularLocation>
</comment>
<evidence type="ECO:0000313" key="16">
    <source>
        <dbReference type="Proteomes" id="UP000000759"/>
    </source>
</evidence>
<evidence type="ECO:0000259" key="14">
    <source>
        <dbReference type="SMART" id="SM00968"/>
    </source>
</evidence>
<dbReference type="GO" id="GO:0000793">
    <property type="term" value="C:condensed chromosome"/>
    <property type="evidence" value="ECO:0007669"/>
    <property type="project" value="UniProtKB-ARBA"/>
</dbReference>
<dbReference type="InterPro" id="IPR010935">
    <property type="entry name" value="SMC_hinge"/>
</dbReference>
<evidence type="ECO:0000256" key="3">
    <source>
        <dbReference type="ARBA" id="ARBA00022618"/>
    </source>
</evidence>
<dbReference type="InParanoid" id="B7GAL2"/>
<dbReference type="FunFam" id="3.40.50.300:FF:000385">
    <property type="entry name" value="Structural maintenance of chromosomes 2"/>
    <property type="match status" value="1"/>
</dbReference>
<dbReference type="GO" id="GO:0098813">
    <property type="term" value="P:nuclear chromosome segregation"/>
    <property type="evidence" value="ECO:0007669"/>
    <property type="project" value="UniProtKB-ARBA"/>
</dbReference>
<dbReference type="STRING" id="556484.B7GAL2"/>
<evidence type="ECO:0000256" key="13">
    <source>
        <dbReference type="SAM" id="MobiDB-lite"/>
    </source>
</evidence>
<evidence type="ECO:0000256" key="5">
    <source>
        <dbReference type="ARBA" id="ARBA00022776"/>
    </source>
</evidence>
<evidence type="ECO:0000256" key="11">
    <source>
        <dbReference type="PIRNR" id="PIRNR005719"/>
    </source>
</evidence>
<dbReference type="InterPro" id="IPR036277">
    <property type="entry name" value="SMC_hinge_sf"/>
</dbReference>
<reference evidence="15 16" key="1">
    <citation type="journal article" date="2008" name="Nature">
        <title>The Phaeodactylum genome reveals the evolutionary history of diatom genomes.</title>
        <authorList>
            <person name="Bowler C."/>
            <person name="Allen A.E."/>
            <person name="Badger J.H."/>
            <person name="Grimwood J."/>
            <person name="Jabbari K."/>
            <person name="Kuo A."/>
            <person name="Maheswari U."/>
            <person name="Martens C."/>
            <person name="Maumus F."/>
            <person name="Otillar R.P."/>
            <person name="Rayko E."/>
            <person name="Salamov A."/>
            <person name="Vandepoele K."/>
            <person name="Beszteri B."/>
            <person name="Gruber A."/>
            <person name="Heijde M."/>
            <person name="Katinka M."/>
            <person name="Mock T."/>
            <person name="Valentin K."/>
            <person name="Verret F."/>
            <person name="Berges J.A."/>
            <person name="Brownlee C."/>
            <person name="Cadoret J.P."/>
            <person name="Chiovitti A."/>
            <person name="Choi C.J."/>
            <person name="Coesel S."/>
            <person name="De Martino A."/>
            <person name="Detter J.C."/>
            <person name="Durkin C."/>
            <person name="Falciatore A."/>
            <person name="Fournet J."/>
            <person name="Haruta M."/>
            <person name="Huysman M.J."/>
            <person name="Jenkins B.D."/>
            <person name="Jiroutova K."/>
            <person name="Jorgensen R.E."/>
            <person name="Joubert Y."/>
            <person name="Kaplan A."/>
            <person name="Kroger N."/>
            <person name="Kroth P.G."/>
            <person name="La Roche J."/>
            <person name="Lindquist E."/>
            <person name="Lommer M."/>
            <person name="Martin-Jezequel V."/>
            <person name="Lopez P.J."/>
            <person name="Lucas S."/>
            <person name="Mangogna M."/>
            <person name="McGinnis K."/>
            <person name="Medlin L.K."/>
            <person name="Montsant A."/>
            <person name="Oudot-Le Secq M.P."/>
            <person name="Napoli C."/>
            <person name="Obornik M."/>
            <person name="Parker M.S."/>
            <person name="Petit J.L."/>
            <person name="Porcel B.M."/>
            <person name="Poulsen N."/>
            <person name="Robison M."/>
            <person name="Rychlewski L."/>
            <person name="Rynearson T.A."/>
            <person name="Schmutz J."/>
            <person name="Shapiro H."/>
            <person name="Siaut M."/>
            <person name="Stanley M."/>
            <person name="Sussman M.R."/>
            <person name="Taylor A.R."/>
            <person name="Vardi A."/>
            <person name="von Dassow P."/>
            <person name="Vyverman W."/>
            <person name="Willis A."/>
            <person name="Wyrwicz L.S."/>
            <person name="Rokhsar D.S."/>
            <person name="Weissenbach J."/>
            <person name="Armbrust E.V."/>
            <person name="Green B.R."/>
            <person name="Van de Peer Y."/>
            <person name="Grigoriev I.V."/>
        </authorList>
    </citation>
    <scope>NUCLEOTIDE SEQUENCE [LARGE SCALE GENOMIC DNA]</scope>
    <source>
        <strain evidence="15 16">CCAP 1055/1</strain>
    </source>
</reference>
<protein>
    <recommendedName>
        <fullName evidence="11">Structural maintenance of chromosomes protein</fullName>
    </recommendedName>
</protein>
<keyword evidence="7 12" id="KW-0175">Coiled coil</keyword>
<dbReference type="GO" id="GO:0051301">
    <property type="term" value="P:cell division"/>
    <property type="evidence" value="ECO:0007669"/>
    <property type="project" value="UniProtKB-KW"/>
</dbReference>
<dbReference type="InterPro" id="IPR024704">
    <property type="entry name" value="SMC"/>
</dbReference>
<accession>B7GAL2</accession>
<dbReference type="FunFam" id="1.20.1060.20:FF:000005">
    <property type="entry name" value="Structural maintenance of chromosomes 2"/>
    <property type="match status" value="1"/>
</dbReference>
<dbReference type="GO" id="GO:0005524">
    <property type="term" value="F:ATP binding"/>
    <property type="evidence" value="ECO:0007669"/>
    <property type="project" value="UniProtKB-KW"/>
</dbReference>
<evidence type="ECO:0000256" key="9">
    <source>
        <dbReference type="ARBA" id="ARBA00023242"/>
    </source>
</evidence>
<reference evidence="16" key="2">
    <citation type="submission" date="2008-08" db="EMBL/GenBank/DDBJ databases">
        <authorList>
            <consortium name="Diatom Consortium"/>
            <person name="Grigoriev I."/>
            <person name="Grimwood J."/>
            <person name="Kuo A."/>
            <person name="Otillar R.P."/>
            <person name="Salamov A."/>
            <person name="Detter J.C."/>
            <person name="Lindquist E."/>
            <person name="Shapiro H."/>
            <person name="Lucas S."/>
            <person name="Glavina del Rio T."/>
            <person name="Pitluck S."/>
            <person name="Rokhsar D."/>
            <person name="Bowler C."/>
        </authorList>
    </citation>
    <scope>GENOME REANNOTATION</scope>
    <source>
        <strain evidence="16">CCAP 1055/1</strain>
    </source>
</reference>
<evidence type="ECO:0000256" key="6">
    <source>
        <dbReference type="ARBA" id="ARBA00022840"/>
    </source>
</evidence>
<dbReference type="CDD" id="cd03273">
    <property type="entry name" value="ABC_SMC2_euk"/>
    <property type="match status" value="1"/>
</dbReference>
<keyword evidence="9 11" id="KW-0539">Nucleus</keyword>
<dbReference type="InterPro" id="IPR003395">
    <property type="entry name" value="RecF/RecN/SMC_N"/>
</dbReference>
<dbReference type="Pfam" id="PF06470">
    <property type="entry name" value="SMC_hinge"/>
    <property type="match status" value="1"/>
</dbReference>
<dbReference type="SMART" id="SM00968">
    <property type="entry name" value="SMC_hinge"/>
    <property type="match status" value="1"/>
</dbReference>
<evidence type="ECO:0000256" key="12">
    <source>
        <dbReference type="SAM" id="Coils"/>
    </source>
</evidence>
<dbReference type="PaxDb" id="2850-Phatr30352"/>
<dbReference type="KEGG" id="pti:PHATRDRAFT_30352"/>
<dbReference type="PANTHER" id="PTHR43977">
    <property type="entry name" value="STRUCTURAL MAINTENANCE OF CHROMOSOMES PROTEIN 3"/>
    <property type="match status" value="1"/>
</dbReference>
<dbReference type="PIRSF" id="PIRSF005719">
    <property type="entry name" value="SMC"/>
    <property type="match status" value="1"/>
</dbReference>
<name>B7GAL2_PHATC</name>
<proteinExistence type="inferred from homology"/>
<dbReference type="OMA" id="THNKIAM"/>
<keyword evidence="8" id="KW-0226">DNA condensation</keyword>
<dbReference type="GO" id="GO:0031981">
    <property type="term" value="C:nuclear lumen"/>
    <property type="evidence" value="ECO:0007669"/>
    <property type="project" value="UniProtKB-ARBA"/>
</dbReference>
<evidence type="ECO:0000313" key="15">
    <source>
        <dbReference type="EMBL" id="EEC44274.1"/>
    </source>
</evidence>
<dbReference type="InterPro" id="IPR027120">
    <property type="entry name" value="Smc2_ABC"/>
</dbReference>
<keyword evidence="4" id="KW-0547">Nucleotide-binding</keyword>
<dbReference type="RefSeq" id="XP_002184096.1">
    <property type="nucleotide sequence ID" value="XM_002184060.1"/>
</dbReference>
<dbReference type="InterPro" id="IPR027417">
    <property type="entry name" value="P-loop_NTPase"/>
</dbReference>
<dbReference type="SUPFAM" id="SSF52540">
    <property type="entry name" value="P-loop containing nucleoside triphosphate hydrolases"/>
    <property type="match status" value="1"/>
</dbReference>
<dbReference type="GO" id="GO:0000796">
    <property type="term" value="C:condensin complex"/>
    <property type="evidence" value="ECO:0007669"/>
    <property type="project" value="UniProtKB-ARBA"/>
</dbReference>
<dbReference type="Gene3D" id="1.20.1060.20">
    <property type="match status" value="1"/>
</dbReference>
<feature type="region of interest" description="Disordered" evidence="13">
    <location>
        <begin position="1182"/>
        <end position="1213"/>
    </location>
</feature>